<dbReference type="InterPro" id="IPR044189">
    <property type="entry name" value="XPO4/7-like"/>
</dbReference>
<protein>
    <submittedName>
        <fullName evidence="10">Importin N-terminal domain-containing protein</fullName>
    </submittedName>
</protein>
<dbReference type="GO" id="GO:0005643">
    <property type="term" value="C:nuclear pore"/>
    <property type="evidence" value="ECO:0007669"/>
    <property type="project" value="TreeGrafter"/>
</dbReference>
<dbReference type="SMART" id="SM00913">
    <property type="entry name" value="IBN_N"/>
    <property type="match status" value="1"/>
</dbReference>
<dbReference type="Gene3D" id="1.25.10.10">
    <property type="entry name" value="Leucine-rich Repeat Variant"/>
    <property type="match status" value="1"/>
</dbReference>
<dbReference type="Pfam" id="PF03810">
    <property type="entry name" value="IBN_N"/>
    <property type="match status" value="1"/>
</dbReference>
<dbReference type="PANTHER" id="PTHR12596">
    <property type="entry name" value="EXPORTIN 4,7-RELATED"/>
    <property type="match status" value="1"/>
</dbReference>
<evidence type="ECO:0000313" key="9">
    <source>
        <dbReference type="Proteomes" id="UP000887565"/>
    </source>
</evidence>
<dbReference type="Pfam" id="PF25795">
    <property type="entry name" value="TPR_XPO7"/>
    <property type="match status" value="1"/>
</dbReference>
<reference evidence="10" key="1">
    <citation type="submission" date="2022-11" db="UniProtKB">
        <authorList>
            <consortium name="WormBaseParasite"/>
        </authorList>
    </citation>
    <scope>IDENTIFICATION</scope>
</reference>
<dbReference type="GO" id="GO:0006611">
    <property type="term" value="P:protein export from nucleus"/>
    <property type="evidence" value="ECO:0007669"/>
    <property type="project" value="TreeGrafter"/>
</dbReference>
<proteinExistence type="inferred from homology"/>
<name>A0A915JI35_ROMCU</name>
<dbReference type="SUPFAM" id="SSF48371">
    <property type="entry name" value="ARM repeat"/>
    <property type="match status" value="1"/>
</dbReference>
<dbReference type="FunFam" id="1.25.10.10:FF:000042">
    <property type="entry name" value="exportin-7 isoform X1"/>
    <property type="match status" value="1"/>
</dbReference>
<dbReference type="WBParaSite" id="nRc.2.0.1.t25778-RA">
    <property type="protein sequence ID" value="nRc.2.0.1.t25778-RA"/>
    <property type="gene ID" value="nRc.2.0.1.g25778"/>
</dbReference>
<evidence type="ECO:0000313" key="10">
    <source>
        <dbReference type="WBParaSite" id="nRc.2.0.1.t25778-RA"/>
    </source>
</evidence>
<keyword evidence="7" id="KW-0539">Nucleus</keyword>
<evidence type="ECO:0000256" key="1">
    <source>
        <dbReference type="ARBA" id="ARBA00004123"/>
    </source>
</evidence>
<evidence type="ECO:0000256" key="4">
    <source>
        <dbReference type="ARBA" id="ARBA00022448"/>
    </source>
</evidence>
<evidence type="ECO:0000256" key="3">
    <source>
        <dbReference type="ARBA" id="ARBA00009466"/>
    </source>
</evidence>
<accession>A0A915JI35</accession>
<dbReference type="PROSITE" id="PS50166">
    <property type="entry name" value="IMPORTIN_B_NT"/>
    <property type="match status" value="1"/>
</dbReference>
<sequence>MNTELQYLEALCKQLYESTDPAERSHAEKSLAEVTERTDCIAKCMMLLEQSNIPYSQLVASTTLIKVISRQTVGVTVEEKLQIKEYLLQHLATHTSFPSYVISNLCQLFARLTKLSWFDLIANDFVFQTSIPTIIGWVEQNQVQVCSVGVQLLVSLTAEMNQQDGVSGISRHRKIAGSFRDTHLYDIFQLSLRLLQQALAGVANFNFSDEAQRGVLSGVLQLAINVLNYDFLGTVIDDSSDDNVTVQIPASWRPAFDSSIIKMCFDLYMHLPTDLGALVLTCLVHLTSVRRTIFTAADRQVYLTAIIAGIGAVLENPQSLNDQGTYHEFCRLVARLKSNFQLVELTKVEGYASIIRRLAEFTTQSLQMPQFSANSVHYLLIFWHRMISSMPYVKPSEPHFIEQYAPLIAKTFIESRINMVSIVAREGIDDPLDDQSTLIQQMEQFSIIGRCEYDKTCQILKHLFDQYASDYQRAVATNDQLNQTLEEWRLTWMVYLIGAAVGGRQASNVSDEHDVFDGDLICRALELMRLTDNRMVTNIRPNEKLEMSYLWFMEQFRKIYISDQVQKSSKVRNKISDSLETPNVGLKSVSSGHFGRCKLVVFTKLTEILHLVDEASILALIVQKIINNFKYWGHNEAVVDSSLSLFNDLSLGYSSVRRLIRLPEIQYLITHHTSSVHGVDGGVQKKCLPEEFSFLGPTADLKTMHCRTTFYSSLSRLLCVEMGEDEGQFERFMTPLTNDLMSKLQRADESLKPIRDRLGANSTMK</sequence>
<dbReference type="GO" id="GO:0005737">
    <property type="term" value="C:cytoplasm"/>
    <property type="evidence" value="ECO:0007669"/>
    <property type="project" value="UniProtKB-SubCell"/>
</dbReference>
<dbReference type="GO" id="GO:0031267">
    <property type="term" value="F:small GTPase binding"/>
    <property type="evidence" value="ECO:0007669"/>
    <property type="project" value="InterPro"/>
</dbReference>
<comment type="similarity">
    <text evidence="3">Belongs to the exportin family.</text>
</comment>
<feature type="domain" description="Importin N-terminal" evidence="8">
    <location>
        <begin position="27"/>
        <end position="93"/>
    </location>
</feature>
<keyword evidence="9" id="KW-1185">Reference proteome</keyword>
<evidence type="ECO:0000256" key="7">
    <source>
        <dbReference type="ARBA" id="ARBA00023242"/>
    </source>
</evidence>
<dbReference type="AlphaFoldDB" id="A0A915JI35"/>
<keyword evidence="6" id="KW-0653">Protein transport</keyword>
<dbReference type="InterPro" id="IPR011989">
    <property type="entry name" value="ARM-like"/>
</dbReference>
<evidence type="ECO:0000256" key="5">
    <source>
        <dbReference type="ARBA" id="ARBA00022490"/>
    </source>
</evidence>
<dbReference type="OMA" id="WRIEISA"/>
<evidence type="ECO:0000256" key="6">
    <source>
        <dbReference type="ARBA" id="ARBA00022927"/>
    </source>
</evidence>
<dbReference type="InterPro" id="IPR001494">
    <property type="entry name" value="Importin-beta_N"/>
</dbReference>
<dbReference type="Proteomes" id="UP000887565">
    <property type="component" value="Unplaced"/>
</dbReference>
<organism evidence="9 10">
    <name type="scientific">Romanomermis culicivorax</name>
    <name type="common">Nematode worm</name>
    <dbReference type="NCBI Taxonomy" id="13658"/>
    <lineage>
        <taxon>Eukaryota</taxon>
        <taxon>Metazoa</taxon>
        <taxon>Ecdysozoa</taxon>
        <taxon>Nematoda</taxon>
        <taxon>Enoplea</taxon>
        <taxon>Dorylaimia</taxon>
        <taxon>Mermithida</taxon>
        <taxon>Mermithoidea</taxon>
        <taxon>Mermithidae</taxon>
        <taxon>Romanomermis</taxon>
    </lineage>
</organism>
<dbReference type="InterPro" id="IPR057947">
    <property type="entry name" value="TPR_XPO7/RBP17"/>
</dbReference>
<dbReference type="PANTHER" id="PTHR12596:SF2">
    <property type="entry name" value="EXPORTIN-7 ISOFORM X1"/>
    <property type="match status" value="1"/>
</dbReference>
<dbReference type="GO" id="GO:0005049">
    <property type="term" value="F:nuclear export signal receptor activity"/>
    <property type="evidence" value="ECO:0007669"/>
    <property type="project" value="InterPro"/>
</dbReference>
<comment type="subcellular location">
    <subcellularLocation>
        <location evidence="2">Cytoplasm</location>
    </subcellularLocation>
    <subcellularLocation>
        <location evidence="1">Nucleus</location>
    </subcellularLocation>
</comment>
<keyword evidence="4" id="KW-0813">Transport</keyword>
<dbReference type="InterPro" id="IPR016024">
    <property type="entry name" value="ARM-type_fold"/>
</dbReference>
<keyword evidence="5" id="KW-0963">Cytoplasm</keyword>
<evidence type="ECO:0000259" key="8">
    <source>
        <dbReference type="PROSITE" id="PS50166"/>
    </source>
</evidence>
<evidence type="ECO:0000256" key="2">
    <source>
        <dbReference type="ARBA" id="ARBA00004496"/>
    </source>
</evidence>